<keyword evidence="3" id="KW-0067">ATP-binding</keyword>
<dbReference type="InterPro" id="IPR041546">
    <property type="entry name" value="ClpA/ClpB_AAA_lid"/>
</dbReference>
<comment type="caution">
    <text evidence="5">The sequence shown here is derived from an EMBL/GenBank/DDBJ whole genome shotgun (WGS) entry which is preliminary data.</text>
</comment>
<dbReference type="InterPro" id="IPR003959">
    <property type="entry name" value="ATPase_AAA_core"/>
</dbReference>
<accession>A0ABU6Q771</accession>
<dbReference type="InterPro" id="IPR003593">
    <property type="entry name" value="AAA+_ATPase"/>
</dbReference>
<evidence type="ECO:0000313" key="5">
    <source>
        <dbReference type="EMBL" id="MED6107616.1"/>
    </source>
</evidence>
<keyword evidence="1" id="KW-0677">Repeat</keyword>
<evidence type="ECO:0000259" key="4">
    <source>
        <dbReference type="SMART" id="SM00382"/>
    </source>
</evidence>
<dbReference type="SMART" id="SM00382">
    <property type="entry name" value="AAA"/>
    <property type="match status" value="1"/>
</dbReference>
<evidence type="ECO:0000256" key="3">
    <source>
        <dbReference type="ARBA" id="ARBA00022840"/>
    </source>
</evidence>
<dbReference type="CDD" id="cd19499">
    <property type="entry name" value="RecA-like_ClpB_Hsp104-like"/>
    <property type="match status" value="1"/>
</dbReference>
<dbReference type="Pfam" id="PF17871">
    <property type="entry name" value="AAA_lid_9"/>
    <property type="match status" value="1"/>
</dbReference>
<keyword evidence="6" id="KW-1185">Reference proteome</keyword>
<organism evidence="5 6">
    <name type="scientific">Stylosanthes scabra</name>
    <dbReference type="NCBI Taxonomy" id="79078"/>
    <lineage>
        <taxon>Eukaryota</taxon>
        <taxon>Viridiplantae</taxon>
        <taxon>Streptophyta</taxon>
        <taxon>Embryophyta</taxon>
        <taxon>Tracheophyta</taxon>
        <taxon>Spermatophyta</taxon>
        <taxon>Magnoliopsida</taxon>
        <taxon>eudicotyledons</taxon>
        <taxon>Gunneridae</taxon>
        <taxon>Pentapetalae</taxon>
        <taxon>rosids</taxon>
        <taxon>fabids</taxon>
        <taxon>Fabales</taxon>
        <taxon>Fabaceae</taxon>
        <taxon>Papilionoideae</taxon>
        <taxon>50 kb inversion clade</taxon>
        <taxon>dalbergioids sensu lato</taxon>
        <taxon>Dalbergieae</taxon>
        <taxon>Pterocarpus clade</taxon>
        <taxon>Stylosanthes</taxon>
    </lineage>
</organism>
<protein>
    <recommendedName>
        <fullName evidence="4">AAA+ ATPase domain-containing protein</fullName>
    </recommendedName>
</protein>
<dbReference type="SUPFAM" id="SSF52540">
    <property type="entry name" value="P-loop containing nucleoside triphosphate hydrolases"/>
    <property type="match status" value="2"/>
</dbReference>
<evidence type="ECO:0000256" key="2">
    <source>
        <dbReference type="ARBA" id="ARBA00022741"/>
    </source>
</evidence>
<dbReference type="PRINTS" id="PR00300">
    <property type="entry name" value="CLPPROTEASEA"/>
</dbReference>
<dbReference type="EMBL" id="JASCZI010000043">
    <property type="protein sequence ID" value="MED6107616.1"/>
    <property type="molecule type" value="Genomic_DNA"/>
</dbReference>
<dbReference type="InterPro" id="IPR027417">
    <property type="entry name" value="P-loop_NTPase"/>
</dbReference>
<dbReference type="PANTHER" id="PTHR11638:SF18">
    <property type="entry name" value="HEAT SHOCK PROTEIN 104"/>
    <property type="match status" value="1"/>
</dbReference>
<dbReference type="Gene3D" id="1.10.8.60">
    <property type="match status" value="1"/>
</dbReference>
<sequence>MICRITNPFNIRIYLLRRSISRGELRCIGATTLEEYHKHIDNDPTLARSFSPVYVDQSTVGETISILKGLRQNYEQYHGIKFSDGALETAAVLSDQHITGKFLPAKVIELIDIAAAKVNIQTVSKHIGSEKGKLILDSEMEKLSVEGSSEQVIVTDDDIVEVVSQTTKIPKEKLKESEEQKLLHLESEMRKRVVGQVHALKEVIAVVRRSRVGLGNPKRPAASFMFVGPAGVGKTKLAKALAYSLFNTEEALVRFDLSSFHQGGQLIEAVRRRPYSVILLDGIDKAPPELLEVLFVILDEGKIMDAAGRLVNFTNTVIILTSNIAPVILLQDPDNKTNKLSYDHLKDKVLSELQLQPELLNRVDESIVFLPLDPDDANHLVRLKVATYLKLGPDGLIN</sequence>
<reference evidence="5 6" key="1">
    <citation type="journal article" date="2023" name="Plants (Basel)">
        <title>Bridging the Gap: Combining Genomics and Transcriptomics Approaches to Understand Stylosanthes scabra, an Orphan Legume from the Brazilian Caatinga.</title>
        <authorList>
            <person name="Ferreira-Neto J.R.C."/>
            <person name="da Silva M.D."/>
            <person name="Binneck E."/>
            <person name="de Melo N.F."/>
            <person name="da Silva R.H."/>
            <person name="de Melo A.L.T.M."/>
            <person name="Pandolfi V."/>
            <person name="Bustamante F.O."/>
            <person name="Brasileiro-Vidal A.C."/>
            <person name="Benko-Iseppon A.M."/>
        </authorList>
    </citation>
    <scope>NUCLEOTIDE SEQUENCE [LARGE SCALE GENOMIC DNA]</scope>
    <source>
        <tissue evidence="5">Leaves</tissue>
    </source>
</reference>
<dbReference type="Proteomes" id="UP001341840">
    <property type="component" value="Unassembled WGS sequence"/>
</dbReference>
<keyword evidence="2" id="KW-0547">Nucleotide-binding</keyword>
<dbReference type="PANTHER" id="PTHR11638">
    <property type="entry name" value="ATP-DEPENDENT CLP PROTEASE"/>
    <property type="match status" value="1"/>
</dbReference>
<name>A0ABU6Q771_9FABA</name>
<gene>
    <name evidence="5" type="ORF">PIB30_015576</name>
</gene>
<dbReference type="Gene3D" id="3.40.50.300">
    <property type="entry name" value="P-loop containing nucleotide triphosphate hydrolases"/>
    <property type="match status" value="2"/>
</dbReference>
<dbReference type="InterPro" id="IPR050130">
    <property type="entry name" value="ClpA_ClpB"/>
</dbReference>
<evidence type="ECO:0000256" key="1">
    <source>
        <dbReference type="ARBA" id="ARBA00022737"/>
    </source>
</evidence>
<dbReference type="Pfam" id="PF07724">
    <property type="entry name" value="AAA_2"/>
    <property type="match status" value="1"/>
</dbReference>
<evidence type="ECO:0000313" key="6">
    <source>
        <dbReference type="Proteomes" id="UP001341840"/>
    </source>
</evidence>
<dbReference type="InterPro" id="IPR001270">
    <property type="entry name" value="ClpA/B"/>
</dbReference>
<proteinExistence type="predicted"/>
<feature type="domain" description="AAA+ ATPase" evidence="4">
    <location>
        <begin position="220"/>
        <end position="373"/>
    </location>
</feature>